<protein>
    <submittedName>
        <fullName evidence="2">Uncharacterized protein</fullName>
    </submittedName>
</protein>
<dbReference type="AlphaFoldDB" id="A0A9E4ZGE0"/>
<evidence type="ECO:0000256" key="1">
    <source>
        <dbReference type="SAM" id="Phobius"/>
    </source>
</evidence>
<keyword evidence="1" id="KW-0472">Membrane</keyword>
<keyword evidence="1" id="KW-1133">Transmembrane helix</keyword>
<evidence type="ECO:0000313" key="3">
    <source>
        <dbReference type="Proteomes" id="UP001056766"/>
    </source>
</evidence>
<gene>
    <name evidence="2" type="ORF">KDK67_10510</name>
</gene>
<reference evidence="2" key="2">
    <citation type="submission" date="2021-04" db="EMBL/GenBank/DDBJ databases">
        <authorList>
            <person name="Dong X."/>
        </authorList>
    </citation>
    <scope>NUCLEOTIDE SEQUENCE</scope>
    <source>
        <strain evidence="2">LLY</strain>
    </source>
</reference>
<dbReference type="EMBL" id="JAGSOI010000048">
    <property type="protein sequence ID" value="MCM1987408.1"/>
    <property type="molecule type" value="Genomic_DNA"/>
</dbReference>
<name>A0A9E4ZGE0_9EURY</name>
<keyword evidence="3" id="KW-1185">Reference proteome</keyword>
<evidence type="ECO:0000313" key="2">
    <source>
        <dbReference type="EMBL" id="MCM1987408.1"/>
    </source>
</evidence>
<reference evidence="2" key="1">
    <citation type="journal article" date="2021" name="mSystems">
        <title>Bacteria and Archaea Synergistically Convert Glycine Betaine to Biogenic Methane in the Formosa Cold Seep of the South China Sea.</title>
        <authorList>
            <person name="Li L."/>
            <person name="Zhang W."/>
            <person name="Zhang S."/>
            <person name="Song L."/>
            <person name="Sun Q."/>
            <person name="Zhang H."/>
            <person name="Xiang H."/>
            <person name="Dong X."/>
        </authorList>
    </citation>
    <scope>NUCLEOTIDE SEQUENCE</scope>
    <source>
        <strain evidence="2">LLY</strain>
    </source>
</reference>
<dbReference type="RefSeq" id="WP_250868760.1">
    <property type="nucleotide sequence ID" value="NZ_JAGSOI010000048.1"/>
</dbReference>
<accession>A0A9E4ZGE0</accession>
<organism evidence="2 3">
    <name type="scientific">Methanococcoides seepicolus</name>
    <dbReference type="NCBI Taxonomy" id="2828780"/>
    <lineage>
        <taxon>Archaea</taxon>
        <taxon>Methanobacteriati</taxon>
        <taxon>Methanobacteriota</taxon>
        <taxon>Stenosarchaea group</taxon>
        <taxon>Methanomicrobia</taxon>
        <taxon>Methanosarcinales</taxon>
        <taxon>Methanosarcinaceae</taxon>
        <taxon>Methanococcoides</taxon>
    </lineage>
</organism>
<sequence>MMELLQYEFVRNTTIAGILANIACCIIGVYAMVLKIIIIGGRDGSRVV</sequence>
<keyword evidence="1" id="KW-0812">Transmembrane</keyword>
<feature type="transmembrane region" description="Helical" evidence="1">
    <location>
        <begin position="15"/>
        <end position="38"/>
    </location>
</feature>
<comment type="caution">
    <text evidence="2">The sequence shown here is derived from an EMBL/GenBank/DDBJ whole genome shotgun (WGS) entry which is preliminary data.</text>
</comment>
<dbReference type="Proteomes" id="UP001056766">
    <property type="component" value="Unassembled WGS sequence"/>
</dbReference>
<proteinExistence type="predicted"/>